<dbReference type="EMBL" id="JAPUUL010001251">
    <property type="protein sequence ID" value="KAJ8127920.1"/>
    <property type="molecule type" value="Genomic_DNA"/>
</dbReference>
<organism evidence="1 2">
    <name type="scientific">Lasiodiplodia mahajangana</name>
    <dbReference type="NCBI Taxonomy" id="1108764"/>
    <lineage>
        <taxon>Eukaryota</taxon>
        <taxon>Fungi</taxon>
        <taxon>Dikarya</taxon>
        <taxon>Ascomycota</taxon>
        <taxon>Pezizomycotina</taxon>
        <taxon>Dothideomycetes</taxon>
        <taxon>Dothideomycetes incertae sedis</taxon>
        <taxon>Botryosphaeriales</taxon>
        <taxon>Botryosphaeriaceae</taxon>
        <taxon>Lasiodiplodia</taxon>
    </lineage>
</organism>
<comment type="caution">
    <text evidence="1">The sequence shown here is derived from an EMBL/GenBank/DDBJ whole genome shotgun (WGS) entry which is preliminary data.</text>
</comment>
<proteinExistence type="predicted"/>
<reference evidence="1" key="1">
    <citation type="submission" date="2022-12" db="EMBL/GenBank/DDBJ databases">
        <title>Genome Sequence of Lasiodiplodia mahajangana.</title>
        <authorList>
            <person name="Buettner E."/>
        </authorList>
    </citation>
    <scope>NUCLEOTIDE SEQUENCE</scope>
    <source>
        <strain evidence="1">VT137</strain>
    </source>
</reference>
<evidence type="ECO:0000313" key="1">
    <source>
        <dbReference type="EMBL" id="KAJ8127920.1"/>
    </source>
</evidence>
<protein>
    <submittedName>
        <fullName evidence="1">Uncharacterized protein</fullName>
    </submittedName>
</protein>
<gene>
    <name evidence="1" type="ORF">O1611_g5716</name>
</gene>
<accession>A0ACC2JKE0</accession>
<dbReference type="Proteomes" id="UP001153332">
    <property type="component" value="Unassembled WGS sequence"/>
</dbReference>
<keyword evidence="2" id="KW-1185">Reference proteome</keyword>
<name>A0ACC2JKE0_9PEZI</name>
<evidence type="ECO:0000313" key="2">
    <source>
        <dbReference type="Proteomes" id="UP001153332"/>
    </source>
</evidence>
<sequence>MGGLAFASDPDPVFVPRMKPEAYRAMRDRCQDKLRDLFVIVATPIEGPAKSSFGDIDLFVAWEREFVFPQSKPVAFSAPAEAPIDAVCRVLGAIRRKNAHGNVSIAVPWPEDIPYSEVEPKTEPSSDVRMNGLEEEQKDGEDEKAVNDLGPRCIQVDVHICESLTYLQWMLFKHAHGDLWNLLGSTIRPFGLTIDEIGLYVRIPEIEEFNKKEAKILLSTDPSEILNFLGLKFGDKEWEEPFASDQEIFEYAATCRLFWVKTESEGEEGEGGRTEIDRRKLKANDRRRMAFRPLFRKWIEEFIPACRDAGRFTSTNLTRDIVREQAFECFPGVQSDYDFCLAQWRIKKQCETLFKDVIKPAVPSDMGYERRGPCVSALKKIILHGDESFGGIVAPPSLKGLDGLFEEDAVRVWVENNWEAVLDAALSIQQKRLAAKMESKGATKRTGSGLEKP</sequence>